<dbReference type="EMBL" id="AP021857">
    <property type="protein sequence ID" value="BBO20578.1"/>
    <property type="molecule type" value="Genomic_DNA"/>
</dbReference>
<organism evidence="2 3">
    <name type="scientific">Candidatus Desulfobacillus denitrificans</name>
    <dbReference type="NCBI Taxonomy" id="2608985"/>
    <lineage>
        <taxon>Bacteria</taxon>
        <taxon>Pseudomonadati</taxon>
        <taxon>Pseudomonadota</taxon>
        <taxon>Betaproteobacteria</taxon>
        <taxon>Candidatus Desulfobacillus</taxon>
    </lineage>
</organism>
<feature type="transmembrane region" description="Helical" evidence="1">
    <location>
        <begin position="77"/>
        <end position="101"/>
    </location>
</feature>
<keyword evidence="1" id="KW-0812">Transmembrane</keyword>
<evidence type="ECO:0000313" key="2">
    <source>
        <dbReference type="EMBL" id="BBO20578.1"/>
    </source>
</evidence>
<dbReference type="AlphaFoldDB" id="A0A809R1F0"/>
<evidence type="ECO:0000313" key="3">
    <source>
        <dbReference type="Proteomes" id="UP000662914"/>
    </source>
</evidence>
<dbReference type="Proteomes" id="UP000662914">
    <property type="component" value="Chromosome"/>
</dbReference>
<name>A0A809R1F0_9PROT</name>
<feature type="transmembrane region" description="Helical" evidence="1">
    <location>
        <begin position="107"/>
        <end position="125"/>
    </location>
</feature>
<gene>
    <name evidence="2" type="ORF">DSYM_12770</name>
</gene>
<feature type="transmembrane region" description="Helical" evidence="1">
    <location>
        <begin position="46"/>
        <end position="65"/>
    </location>
</feature>
<feature type="transmembrane region" description="Helical" evidence="1">
    <location>
        <begin position="12"/>
        <end position="34"/>
    </location>
</feature>
<reference evidence="2" key="1">
    <citation type="journal article" name="DNA Res.">
        <title>The physiological potential of anammox bacteria as revealed by their core genome structure.</title>
        <authorList>
            <person name="Okubo T."/>
            <person name="Toyoda A."/>
            <person name="Fukuhara K."/>
            <person name="Uchiyama I."/>
            <person name="Harigaya Y."/>
            <person name="Kuroiwa M."/>
            <person name="Suzuki T."/>
            <person name="Murakami Y."/>
            <person name="Suwa Y."/>
            <person name="Takami H."/>
        </authorList>
    </citation>
    <scope>NUCLEOTIDE SEQUENCE</scope>
    <source>
        <strain evidence="2">317325-3</strain>
    </source>
</reference>
<dbReference type="KEGG" id="ddz:DSYM_12770"/>
<protein>
    <recommendedName>
        <fullName evidence="4">DUF4383 domain-containing protein</fullName>
    </recommendedName>
</protein>
<evidence type="ECO:0000256" key="1">
    <source>
        <dbReference type="SAM" id="Phobius"/>
    </source>
</evidence>
<keyword evidence="1" id="KW-0472">Membrane</keyword>
<evidence type="ECO:0008006" key="4">
    <source>
        <dbReference type="Google" id="ProtNLM"/>
    </source>
</evidence>
<proteinExistence type="predicted"/>
<accession>A0A809R1F0</accession>
<keyword evidence="1" id="KW-1133">Transmembrane helix</keyword>
<sequence>MDAGAKHRFVRRLCAGIAVAFGAVTLFAGGRVLLGADPGYAVFRPLLFFNTAMGAAYAAAGAAIWRSLAWGRNCAGAIFLLNLLALAGLVAVHFGGGAVAVQSLGAMSFRTVVWLLLFLVVARLARKGPAK</sequence>